<protein>
    <submittedName>
        <fullName evidence="2">Uncharacterized protein</fullName>
    </submittedName>
</protein>
<evidence type="ECO:0000313" key="2">
    <source>
        <dbReference type="EMBL" id="QHT37868.1"/>
    </source>
</evidence>
<reference evidence="2" key="1">
    <citation type="journal article" date="2020" name="Nature">
        <title>Giant virus diversity and host interactions through global metagenomics.</title>
        <authorList>
            <person name="Schulz F."/>
            <person name="Roux S."/>
            <person name="Paez-Espino D."/>
            <person name="Jungbluth S."/>
            <person name="Walsh D.A."/>
            <person name="Denef V.J."/>
            <person name="McMahon K.D."/>
            <person name="Konstantinidis K.T."/>
            <person name="Eloe-Fadrosh E.A."/>
            <person name="Kyrpides N.C."/>
            <person name="Woyke T."/>
        </authorList>
    </citation>
    <scope>NUCLEOTIDE SEQUENCE</scope>
    <source>
        <strain evidence="2">GVMAG-S-ERX556049-19</strain>
    </source>
</reference>
<dbReference type="EMBL" id="MN738821">
    <property type="protein sequence ID" value="QHT37868.1"/>
    <property type="molecule type" value="Genomic_DNA"/>
</dbReference>
<proteinExistence type="predicted"/>
<dbReference type="AlphaFoldDB" id="A0A6C0F861"/>
<sequence>MVYSQTKKTASIASITNQNQGGGNKKAGLPYLVGRESWSSIALKGTSQNLAVLKMPLVSTVNPSRPVSVRPGSTHYFKLK</sequence>
<accession>A0A6C0F861</accession>
<name>A0A6C0F861_9ZZZZ</name>
<feature type="region of interest" description="Disordered" evidence="1">
    <location>
        <begin position="1"/>
        <end position="25"/>
    </location>
</feature>
<feature type="compositionally biased region" description="Polar residues" evidence="1">
    <location>
        <begin position="1"/>
        <end position="16"/>
    </location>
</feature>
<organism evidence="2">
    <name type="scientific">viral metagenome</name>
    <dbReference type="NCBI Taxonomy" id="1070528"/>
    <lineage>
        <taxon>unclassified sequences</taxon>
        <taxon>metagenomes</taxon>
        <taxon>organismal metagenomes</taxon>
    </lineage>
</organism>
<evidence type="ECO:0000256" key="1">
    <source>
        <dbReference type="SAM" id="MobiDB-lite"/>
    </source>
</evidence>